<evidence type="ECO:0000313" key="3">
    <source>
        <dbReference type="Proteomes" id="UP000483362"/>
    </source>
</evidence>
<dbReference type="RefSeq" id="WP_154328283.1">
    <property type="nucleotide sequence ID" value="NZ_CP045696.1"/>
</dbReference>
<evidence type="ECO:0000313" key="2">
    <source>
        <dbReference type="EMBL" id="MSS16818.1"/>
    </source>
</evidence>
<comment type="caution">
    <text evidence="2">The sequence shown here is derived from an EMBL/GenBank/DDBJ whole genome shotgun (WGS) entry which is preliminary data.</text>
</comment>
<dbReference type="Proteomes" id="UP000483362">
    <property type="component" value="Unassembled WGS sequence"/>
</dbReference>
<dbReference type="EMBL" id="VULT01000004">
    <property type="protein sequence ID" value="MSS16818.1"/>
    <property type="molecule type" value="Genomic_DNA"/>
</dbReference>
<evidence type="ECO:0000259" key="1">
    <source>
        <dbReference type="Pfam" id="PF12957"/>
    </source>
</evidence>
<dbReference type="Pfam" id="PF12957">
    <property type="entry name" value="DUF3846"/>
    <property type="match status" value="1"/>
</dbReference>
<dbReference type="InterPro" id="IPR024559">
    <property type="entry name" value="DUF3846"/>
</dbReference>
<protein>
    <submittedName>
        <fullName evidence="2">DUF3846 domain-containing protein</fullName>
    </submittedName>
</protein>
<dbReference type="AlphaFoldDB" id="A0A6L5XC81"/>
<gene>
    <name evidence="2" type="ORF">FYJ29_03425</name>
</gene>
<name>A0A6L5XC81_9BACT</name>
<sequence length="90" mass="10037">MATLFKVGEKPKTVEPKNGSDFKLEEVWDLIGGYVQVVQLPGGNIMLVDEDGLMKQLPVNIEATAWVMRHCDYPNLIVGTALLCKSKEFK</sequence>
<keyword evidence="3" id="KW-1185">Reference proteome</keyword>
<organism evidence="2 3">
    <name type="scientific">Sodaliphilus pleomorphus</name>
    <dbReference type="NCBI Taxonomy" id="2606626"/>
    <lineage>
        <taxon>Bacteria</taxon>
        <taxon>Pseudomonadati</taxon>
        <taxon>Bacteroidota</taxon>
        <taxon>Bacteroidia</taxon>
        <taxon>Bacteroidales</taxon>
        <taxon>Muribaculaceae</taxon>
        <taxon>Sodaliphilus</taxon>
    </lineage>
</organism>
<reference evidence="2 3" key="1">
    <citation type="submission" date="2019-08" db="EMBL/GenBank/DDBJ databases">
        <title>In-depth cultivation of the pig gut microbiome towards novel bacterial diversity and tailored functional studies.</title>
        <authorList>
            <person name="Wylensek D."/>
            <person name="Hitch T.C.A."/>
            <person name="Clavel T."/>
        </authorList>
    </citation>
    <scope>NUCLEOTIDE SEQUENCE [LARGE SCALE GENOMIC DNA]</scope>
    <source>
        <strain evidence="2 3">Oil-RF-744-WCA-WT-10</strain>
    </source>
</reference>
<feature type="domain" description="DUF3846" evidence="1">
    <location>
        <begin position="6"/>
        <end position="86"/>
    </location>
</feature>
<accession>A0A6L5XC81</accession>
<proteinExistence type="predicted"/>